<protein>
    <submittedName>
        <fullName evidence="1">Alpha- and gamma-adaptin-binding protein p34</fullName>
    </submittedName>
</protein>
<dbReference type="AlphaFoldDB" id="A0AAE1HZ84"/>
<evidence type="ECO:0000313" key="1">
    <source>
        <dbReference type="EMBL" id="KAK3929951.1"/>
    </source>
</evidence>
<accession>A0AAE1HZ84</accession>
<reference evidence="1" key="2">
    <citation type="journal article" date="2023" name="BMC Genomics">
        <title>Pest status, molecular evolution, and epigenetic factors derived from the genome assembly of Frankliniella fusca, a thysanopteran phytovirus vector.</title>
        <authorList>
            <person name="Catto M.A."/>
            <person name="Labadie P.E."/>
            <person name="Jacobson A.L."/>
            <person name="Kennedy G.G."/>
            <person name="Srinivasan R."/>
            <person name="Hunt B.G."/>
        </authorList>
    </citation>
    <scope>NUCLEOTIDE SEQUENCE</scope>
    <source>
        <strain evidence="1">PL_HMW_Pooled</strain>
    </source>
</reference>
<name>A0AAE1HZ84_9NEOP</name>
<sequence length="358" mass="39747">MTGRSCAVTLSCSSKPASEIVKYNSHPFLLHLKLDFLNISCICVEFADEYVSVQLLKVLESQVVIDIVIVNAEEFEQPCDLQKGFIAYPWHIDTKYYTADVHVCTLEEKHLGIAEFAESVQAVILYFDSGKNDGLIEAEEWEPFIKEFDPDIRILLCENCEENPSIGISKLSAQEWCIARGYELVELDPLKDDGCEEDDDFLETTGAARILQALHAHTWPELIMKDGTTSCSRSIQSLLVNPVANLKSLSPSGLLASLEMGDDGLSQELQNLRLNQEALNDSDVLGLNIVDEPPDSLGSGGTTDDFFRLFQNLADMKERVSGMNTDDRKACAEQVVRAFWGVMGGDSEELSDTSDDEK</sequence>
<reference evidence="1" key="1">
    <citation type="submission" date="2021-07" db="EMBL/GenBank/DDBJ databases">
        <authorList>
            <person name="Catto M.A."/>
            <person name="Jacobson A."/>
            <person name="Kennedy G."/>
            <person name="Labadie P."/>
            <person name="Hunt B.G."/>
            <person name="Srinivasan R."/>
        </authorList>
    </citation>
    <scope>NUCLEOTIDE SEQUENCE</scope>
    <source>
        <strain evidence="1">PL_HMW_Pooled</strain>
        <tissue evidence="1">Head</tissue>
    </source>
</reference>
<keyword evidence="2" id="KW-1185">Reference proteome</keyword>
<dbReference type="Proteomes" id="UP001219518">
    <property type="component" value="Unassembled WGS sequence"/>
</dbReference>
<dbReference type="EMBL" id="JAHWGI010001407">
    <property type="protein sequence ID" value="KAK3929951.1"/>
    <property type="molecule type" value="Genomic_DNA"/>
</dbReference>
<proteinExistence type="predicted"/>
<organism evidence="1 2">
    <name type="scientific">Frankliniella fusca</name>
    <dbReference type="NCBI Taxonomy" id="407009"/>
    <lineage>
        <taxon>Eukaryota</taxon>
        <taxon>Metazoa</taxon>
        <taxon>Ecdysozoa</taxon>
        <taxon>Arthropoda</taxon>
        <taxon>Hexapoda</taxon>
        <taxon>Insecta</taxon>
        <taxon>Pterygota</taxon>
        <taxon>Neoptera</taxon>
        <taxon>Paraneoptera</taxon>
        <taxon>Thysanoptera</taxon>
        <taxon>Terebrantia</taxon>
        <taxon>Thripoidea</taxon>
        <taxon>Thripidae</taxon>
        <taxon>Frankliniella</taxon>
    </lineage>
</organism>
<evidence type="ECO:0000313" key="2">
    <source>
        <dbReference type="Proteomes" id="UP001219518"/>
    </source>
</evidence>
<dbReference type="InterPro" id="IPR019341">
    <property type="entry name" value="Alpha/Gamma-adaptin-bd_p34"/>
</dbReference>
<dbReference type="PANTHER" id="PTHR14659">
    <property type="entry name" value="ALPHA- AND GAMMA-ADAPTIN-BINDING PROTEIN P34"/>
    <property type="match status" value="1"/>
</dbReference>
<dbReference type="PANTHER" id="PTHR14659:SF1">
    <property type="entry name" value="ALPHA- AND GAMMA-ADAPTIN-BINDING PROTEIN P34"/>
    <property type="match status" value="1"/>
</dbReference>
<dbReference type="Pfam" id="PF10199">
    <property type="entry name" value="Adaptin_binding"/>
    <property type="match status" value="1"/>
</dbReference>
<gene>
    <name evidence="1" type="ORF">KUF71_020935</name>
</gene>
<dbReference type="Gene3D" id="3.40.50.11960">
    <property type="match status" value="1"/>
</dbReference>
<comment type="caution">
    <text evidence="1">The sequence shown here is derived from an EMBL/GenBank/DDBJ whole genome shotgun (WGS) entry which is preliminary data.</text>
</comment>